<feature type="region of interest" description="Disordered" evidence="2">
    <location>
        <begin position="582"/>
        <end position="644"/>
    </location>
</feature>
<evidence type="ECO:0000256" key="1">
    <source>
        <dbReference type="SAM" id="Coils"/>
    </source>
</evidence>
<protein>
    <submittedName>
        <fullName evidence="3">Uncharacterized protein</fullName>
    </submittedName>
</protein>
<dbReference type="EMBL" id="CAXDID020000014">
    <property type="protein sequence ID" value="CAL5981835.1"/>
    <property type="molecule type" value="Genomic_DNA"/>
</dbReference>
<reference evidence="3" key="1">
    <citation type="submission" date="2023-06" db="EMBL/GenBank/DDBJ databases">
        <authorList>
            <person name="Kurt Z."/>
        </authorList>
    </citation>
    <scope>NUCLEOTIDE SEQUENCE</scope>
</reference>
<gene>
    <name evidence="3" type="ORF">HINF_LOCUS39671</name>
    <name evidence="4" type="ORF">HINF_LOCUS6842</name>
</gene>
<keyword evidence="1" id="KW-0175">Coiled coil</keyword>
<sequence length="1063" mass="124500">MQLHKGQPVYFLQCTGEYFTDLNSYQQRQKQLRTPTFQPILGGKKCNLVEAVERDVQVVMKSLNVARGMFLTICLHAIRKQEVPKSASSLIGYFARDSLGQLALILGTVSEQKLLISLISPSDPVVKLVRGIDVAFIFDSEFQENQELQTVDLSTIRERRLLPTDIQLFQCLKQFPAYLSSSELSKVSTLQFKDYSEMKSSVISCLIKLDQQLLELPQKYKAEYRFCRCRCPWPFMLNQFVYEFMGVQEVESQLSAFKGFKVLTEAQAIQLRINIEQEIVNDQPMKKKQTYVIQEQIKTEVEPVFDEYSLEQKQLRIQYNLMLEQIQAQIESTPLNQLIEAIQNKLSQIEAPVAIVREKTERKVKEEVPTEPLNVRTEHVQKFFGQFYQDNEQMPENVVKLLSVFQFINQNCEFLQLKQFCFKEFANAIAMLSSDQNEILEPLQIEPTDFSKYNDDEVLKNMIPLYNKNVQPMTYQILQGLVFALFKTEPTEELEFQLQKKKKVKEIVKEESSKSYEYEYEYEEDENVEEDDEPVEEENGSVYEIQEESESEWEDSDKPKKSKKPVKEDSFDNFIVDDEYDIYEDGSNSSDSYAPSPKKNAPKKIKTPPKPKPKPQKQIKGQKARKEPSPPPPPPMEPSDDLPDIETFTTFKQIAVYNFTHPSAFQGSRDECWIEHLLQFIVQVSVQEKDLECFTFILPVLSLLSSNPIIDRLMMSVENIPAQKDEYFWKNLLEGLEIENKYPIKFYNEYFNTHLEYLDEMETELENVQRVVKMNNSHQHLTQNKTKFQYLPVHIKTRFINWIVEQVLQSQKYQEYTEYLEVQKTELNKQKKEVKTDMTKFAQDKEGRRADYQLRYNAAKNDIETLKIKIETQKMNNQMRYAEQNMIKLAAKEQMLNEMNLNTEENNAVNAFKLRLKQLDDQVGHVQQILNRNLVGIDLVGNQYFVSFISDDAYLFIQTTDDRVYLVPHNLLGEIIQNCKHPQLERELQQVTVYDVPEDNCKEVDVTLDDMAGSQGFESEDFNQFLRQQPLPAFWNYMLLKKGPRKFWIGQEVLEAISQALWK</sequence>
<reference evidence="4 5" key="2">
    <citation type="submission" date="2024-07" db="EMBL/GenBank/DDBJ databases">
        <authorList>
            <person name="Akdeniz Z."/>
        </authorList>
    </citation>
    <scope>NUCLEOTIDE SEQUENCE [LARGE SCALE GENOMIC DNA]</scope>
</reference>
<comment type="caution">
    <text evidence="3">The sequence shown here is derived from an EMBL/GenBank/DDBJ whole genome shotgun (WGS) entry which is preliminary data.</text>
</comment>
<feature type="coiled-coil region" evidence="1">
    <location>
        <begin position="813"/>
        <end position="876"/>
    </location>
</feature>
<feature type="compositionally biased region" description="Basic residues" evidence="2">
    <location>
        <begin position="600"/>
        <end position="623"/>
    </location>
</feature>
<evidence type="ECO:0000313" key="5">
    <source>
        <dbReference type="Proteomes" id="UP001642409"/>
    </source>
</evidence>
<proteinExistence type="predicted"/>
<feature type="region of interest" description="Disordered" evidence="2">
    <location>
        <begin position="518"/>
        <end position="566"/>
    </location>
</feature>
<organism evidence="3">
    <name type="scientific">Hexamita inflata</name>
    <dbReference type="NCBI Taxonomy" id="28002"/>
    <lineage>
        <taxon>Eukaryota</taxon>
        <taxon>Metamonada</taxon>
        <taxon>Diplomonadida</taxon>
        <taxon>Hexamitidae</taxon>
        <taxon>Hexamitinae</taxon>
        <taxon>Hexamita</taxon>
    </lineage>
</organism>
<accession>A0AA86Q7B3</accession>
<dbReference type="AlphaFoldDB" id="A0AA86Q7B3"/>
<feature type="compositionally biased region" description="Acidic residues" evidence="2">
    <location>
        <begin position="518"/>
        <end position="555"/>
    </location>
</feature>
<name>A0AA86Q7B3_9EUKA</name>
<dbReference type="EMBL" id="CATOUU010000831">
    <property type="protein sequence ID" value="CAI9952026.1"/>
    <property type="molecule type" value="Genomic_DNA"/>
</dbReference>
<evidence type="ECO:0000313" key="3">
    <source>
        <dbReference type="EMBL" id="CAI9952026.1"/>
    </source>
</evidence>
<keyword evidence="5" id="KW-1185">Reference proteome</keyword>
<evidence type="ECO:0000313" key="4">
    <source>
        <dbReference type="EMBL" id="CAL5981835.1"/>
    </source>
</evidence>
<dbReference type="Proteomes" id="UP001642409">
    <property type="component" value="Unassembled WGS sequence"/>
</dbReference>
<evidence type="ECO:0000256" key="2">
    <source>
        <dbReference type="SAM" id="MobiDB-lite"/>
    </source>
</evidence>